<dbReference type="InterPro" id="IPR027417">
    <property type="entry name" value="P-loop_NTPase"/>
</dbReference>
<dbReference type="AlphaFoldDB" id="A7NR25"/>
<accession>A7NR25</accession>
<name>A7NR25_ROSCS</name>
<evidence type="ECO:0000313" key="3">
    <source>
        <dbReference type="Proteomes" id="UP000000263"/>
    </source>
</evidence>
<dbReference type="SMART" id="SM00382">
    <property type="entry name" value="AAA"/>
    <property type="match status" value="1"/>
</dbReference>
<dbReference type="GO" id="GO:0006260">
    <property type="term" value="P:DNA replication"/>
    <property type="evidence" value="ECO:0007669"/>
    <property type="project" value="TreeGrafter"/>
</dbReference>
<gene>
    <name evidence="2" type="ordered locus">Rcas_3988</name>
</gene>
<organism evidence="2 3">
    <name type="scientific">Roseiflexus castenholzii (strain DSM 13941 / HLO8)</name>
    <dbReference type="NCBI Taxonomy" id="383372"/>
    <lineage>
        <taxon>Bacteria</taxon>
        <taxon>Bacillati</taxon>
        <taxon>Chloroflexota</taxon>
        <taxon>Chloroflexia</taxon>
        <taxon>Chloroflexales</taxon>
        <taxon>Roseiflexineae</taxon>
        <taxon>Roseiflexaceae</taxon>
        <taxon>Roseiflexus</taxon>
    </lineage>
</organism>
<dbReference type="InterPro" id="IPR002611">
    <property type="entry name" value="IstB_ATP-bd"/>
</dbReference>
<dbReference type="PANTHER" id="PTHR30050">
    <property type="entry name" value="CHROMOSOMAL REPLICATION INITIATOR PROTEIN DNAA"/>
    <property type="match status" value="1"/>
</dbReference>
<feature type="domain" description="AAA+ ATPase" evidence="1">
    <location>
        <begin position="107"/>
        <end position="238"/>
    </location>
</feature>
<dbReference type="InterPro" id="IPR003593">
    <property type="entry name" value="AAA+_ATPase"/>
</dbReference>
<dbReference type="HOGENOM" id="CLU_062999_3_2_0"/>
<dbReference type="EMBL" id="CP000804">
    <property type="protein sequence ID" value="ABU60021.1"/>
    <property type="molecule type" value="Genomic_DNA"/>
</dbReference>
<dbReference type="Proteomes" id="UP000000263">
    <property type="component" value="Chromosome"/>
</dbReference>
<reference evidence="2 3" key="1">
    <citation type="submission" date="2007-08" db="EMBL/GenBank/DDBJ databases">
        <title>Complete sequence of Roseiflexus castenholzii DSM 13941.</title>
        <authorList>
            <consortium name="US DOE Joint Genome Institute"/>
            <person name="Copeland A."/>
            <person name="Lucas S."/>
            <person name="Lapidus A."/>
            <person name="Barry K."/>
            <person name="Glavina del Rio T."/>
            <person name="Dalin E."/>
            <person name="Tice H."/>
            <person name="Pitluck S."/>
            <person name="Thompson L.S."/>
            <person name="Brettin T."/>
            <person name="Bruce D."/>
            <person name="Detter J.C."/>
            <person name="Han C."/>
            <person name="Tapia R."/>
            <person name="Schmutz J."/>
            <person name="Larimer F."/>
            <person name="Land M."/>
            <person name="Hauser L."/>
            <person name="Kyrpides N."/>
            <person name="Mikhailova N."/>
            <person name="Bryant D.A."/>
            <person name="Hanada S."/>
            <person name="Tsukatani Y."/>
            <person name="Richardson P."/>
        </authorList>
    </citation>
    <scope>NUCLEOTIDE SEQUENCE [LARGE SCALE GENOMIC DNA]</scope>
    <source>
        <strain evidence="3">DSM 13941 / HLO8</strain>
    </source>
</reference>
<dbReference type="SUPFAM" id="SSF52540">
    <property type="entry name" value="P-loop containing nucleoside triphosphate hydrolases"/>
    <property type="match status" value="1"/>
</dbReference>
<evidence type="ECO:0000259" key="1">
    <source>
        <dbReference type="SMART" id="SM00382"/>
    </source>
</evidence>
<dbReference type="STRING" id="383372.Rcas_3988"/>
<protein>
    <submittedName>
        <fullName evidence="2">IstB domain protein ATP-binding protein</fullName>
    </submittedName>
</protein>
<evidence type="ECO:0000313" key="2">
    <source>
        <dbReference type="EMBL" id="ABU60021.1"/>
    </source>
</evidence>
<dbReference type="Gene3D" id="3.40.50.300">
    <property type="entry name" value="P-loop containing nucleotide triphosphate hydrolases"/>
    <property type="match status" value="1"/>
</dbReference>
<dbReference type="Pfam" id="PF01695">
    <property type="entry name" value="IstB_IS21"/>
    <property type="match status" value="1"/>
</dbReference>
<dbReference type="CDD" id="cd00009">
    <property type="entry name" value="AAA"/>
    <property type="match status" value="1"/>
</dbReference>
<dbReference type="PANTHER" id="PTHR30050:SF4">
    <property type="entry name" value="ATP-BINDING PROTEIN RV3427C IN INSERTION SEQUENCE-RELATED"/>
    <property type="match status" value="1"/>
</dbReference>
<dbReference type="RefSeq" id="WP_012122444.1">
    <property type="nucleotide sequence ID" value="NC_009767.1"/>
</dbReference>
<keyword evidence="3" id="KW-1185">Reference proteome</keyword>
<keyword evidence="2" id="KW-0547">Nucleotide-binding</keyword>
<keyword evidence="2" id="KW-0067">ATP-binding</keyword>
<dbReference type="OrthoDB" id="9776217at2"/>
<dbReference type="eggNOG" id="COG1484">
    <property type="taxonomic scope" value="Bacteria"/>
</dbReference>
<sequence>MSRNTSVAPTATSSAVAAMSPTSSSAVCPHCGGSGFYKKAVPFGHPDFARLFPCVCKMAEQEQREAARLLEISNLAAFLDKTFETFNPNVPGVRRAYLRALEYARQPRGWLILFGNYGCGKTHLAAAIANQLIQNHYRVLFAVVPDLLDHLRSTFGPSSEIEYDQRFEDIREADVLILDDLGTENTTSWAREKLFQIINHRYNFALPTVITSNRKPEEIDPRIFSRMSDRALCEEHIIIDAADYRRLPLAQRYPINNAQRRLK</sequence>
<dbReference type="GO" id="GO:0005524">
    <property type="term" value="F:ATP binding"/>
    <property type="evidence" value="ECO:0007669"/>
    <property type="project" value="UniProtKB-KW"/>
</dbReference>
<dbReference type="KEGG" id="rca:Rcas_3988"/>
<proteinExistence type="predicted"/>